<name>B6T2I3_MAIZE</name>
<dbReference type="AlphaFoldDB" id="B6T2I3"/>
<protein>
    <submittedName>
        <fullName evidence="1">Uncharacterized protein</fullName>
    </submittedName>
</protein>
<organism evidence="1">
    <name type="scientific">Zea mays</name>
    <name type="common">Maize</name>
    <dbReference type="NCBI Taxonomy" id="4577"/>
    <lineage>
        <taxon>Eukaryota</taxon>
        <taxon>Viridiplantae</taxon>
        <taxon>Streptophyta</taxon>
        <taxon>Embryophyta</taxon>
        <taxon>Tracheophyta</taxon>
        <taxon>Spermatophyta</taxon>
        <taxon>Magnoliopsida</taxon>
        <taxon>Liliopsida</taxon>
        <taxon>Poales</taxon>
        <taxon>Poaceae</taxon>
        <taxon>PACMAD clade</taxon>
        <taxon>Panicoideae</taxon>
        <taxon>Andropogonodae</taxon>
        <taxon>Andropogoneae</taxon>
        <taxon>Tripsacinae</taxon>
        <taxon>Zea</taxon>
    </lineage>
</organism>
<dbReference type="EMBL" id="EU959198">
    <property type="protein sequence ID" value="ACG31316.1"/>
    <property type="molecule type" value="mRNA"/>
</dbReference>
<sequence>MRWWCSWSDEWGVGLCAVDVLIGANPFTVGCLVPWPGKSVTAHHGRRPRPTVQPCADAVAVRQ</sequence>
<accession>B6T2I3</accession>
<dbReference type="HOGENOM" id="CLU_3035261_0_0_1"/>
<evidence type="ECO:0000313" key="1">
    <source>
        <dbReference type="EMBL" id="ACG31316.1"/>
    </source>
</evidence>
<proteinExistence type="evidence at transcript level"/>
<dbReference type="PROSITE" id="PS51257">
    <property type="entry name" value="PROKAR_LIPOPROTEIN"/>
    <property type="match status" value="1"/>
</dbReference>
<reference evidence="1" key="1">
    <citation type="journal article" date="2009" name="Plant Mol. Biol.">
        <title>Insights into corn genes derived from large-scale cDNA sequencing.</title>
        <authorList>
            <person name="Alexandrov N.N."/>
            <person name="Brover V.V."/>
            <person name="Freidin S."/>
            <person name="Troukhan M.E."/>
            <person name="Tatarinova T.V."/>
            <person name="Zhang H."/>
            <person name="Swaller T.J."/>
            <person name="Lu Y.P."/>
            <person name="Bouck J."/>
            <person name="Flavell R.B."/>
            <person name="Feldmann K.A."/>
        </authorList>
    </citation>
    <scope>NUCLEOTIDE SEQUENCE</scope>
</reference>